<accession>A0A174F8Z2</accession>
<dbReference type="AlphaFoldDB" id="A0A174F8Z2"/>
<dbReference type="GO" id="GO:0004040">
    <property type="term" value="F:amidase activity"/>
    <property type="evidence" value="ECO:0007669"/>
    <property type="project" value="InterPro"/>
</dbReference>
<evidence type="ECO:0000313" key="2">
    <source>
        <dbReference type="EMBL" id="CUO45139.1"/>
    </source>
</evidence>
<evidence type="ECO:0000313" key="3">
    <source>
        <dbReference type="Proteomes" id="UP000095594"/>
    </source>
</evidence>
<protein>
    <submittedName>
        <fullName evidence="2">S-layer protein</fullName>
    </submittedName>
</protein>
<organism evidence="2 3">
    <name type="scientific">Clostridium disporicum</name>
    <dbReference type="NCBI Taxonomy" id="84024"/>
    <lineage>
        <taxon>Bacteria</taxon>
        <taxon>Bacillati</taxon>
        <taxon>Bacillota</taxon>
        <taxon>Clostridia</taxon>
        <taxon>Eubacteriales</taxon>
        <taxon>Clostridiaceae</taxon>
        <taxon>Clostridium</taxon>
    </lineage>
</organism>
<dbReference type="Pfam" id="PF01832">
    <property type="entry name" value="Glucosaminidase"/>
    <property type="match status" value="1"/>
</dbReference>
<dbReference type="Gene3D" id="1.10.530.10">
    <property type="match status" value="1"/>
</dbReference>
<feature type="domain" description="Mannosyl-glycoprotein endo-beta-N-acetylglucosamidase-like" evidence="1">
    <location>
        <begin position="161"/>
        <end position="263"/>
    </location>
</feature>
<dbReference type="EMBL" id="CYZX01000009">
    <property type="protein sequence ID" value="CUO45139.1"/>
    <property type="molecule type" value="Genomic_DNA"/>
</dbReference>
<name>A0A174F8Z2_9CLOT</name>
<evidence type="ECO:0000259" key="1">
    <source>
        <dbReference type="Pfam" id="PF01832"/>
    </source>
</evidence>
<gene>
    <name evidence="2" type="ORF">ERS852471_01590</name>
</gene>
<dbReference type="InterPro" id="IPR002901">
    <property type="entry name" value="MGlyc_endo_b_GlcNAc-like_dom"/>
</dbReference>
<dbReference type="Proteomes" id="UP000095594">
    <property type="component" value="Unassembled WGS sequence"/>
</dbReference>
<proteinExistence type="predicted"/>
<sequence>MLFIIVVSKFLCAIYMVTLLSGAGAGSTIESTLEPVTGIRNLTLESKTRYNDSLKVYEGFVEDGTTKASVIIDIPEEVETNTDTRIQNINGINDAYRLFEMIDNLKLSISDRDNSFKELYASKDVKREITYNPNNLREKSNLSIEQIYNLLEGSKLQVLASSYYEMENKHNVNAIFLMALNIEESGHGTSDLAVLNNNIGGVKSASGGWETFDDWNHSLEYIASLIDEMYLSEDGAYYNGSSIYDVNIRYCEGNQWAFNINTIAMELLERANSIKDNYIQKL</sequence>
<reference evidence="2 3" key="1">
    <citation type="submission" date="2015-09" db="EMBL/GenBank/DDBJ databases">
        <authorList>
            <consortium name="Pathogen Informatics"/>
        </authorList>
    </citation>
    <scope>NUCLEOTIDE SEQUENCE [LARGE SCALE GENOMIC DNA]</scope>
    <source>
        <strain evidence="2 3">2789STDY5834856</strain>
    </source>
</reference>